<dbReference type="KEGG" id="scac:106091337"/>
<evidence type="ECO:0000256" key="1">
    <source>
        <dbReference type="ARBA" id="ARBA00000632"/>
    </source>
</evidence>
<dbReference type="GO" id="GO:0003796">
    <property type="term" value="F:lysozyme activity"/>
    <property type="evidence" value="ECO:0007669"/>
    <property type="project" value="UniProtKB-EC"/>
</dbReference>
<dbReference type="PROSITE" id="PS51909">
    <property type="entry name" value="LYSOZYME_I"/>
    <property type="match status" value="1"/>
</dbReference>
<keyword evidence="8" id="KW-1133">Transmembrane helix</keyword>
<dbReference type="Gene3D" id="1.10.530.10">
    <property type="match status" value="1"/>
</dbReference>
<keyword evidence="7" id="KW-1015">Disulfide bond</keyword>
<proteinExistence type="predicted"/>
<evidence type="ECO:0000256" key="4">
    <source>
        <dbReference type="ARBA" id="ARBA00022638"/>
    </source>
</evidence>
<feature type="disulfide bond" evidence="7">
    <location>
        <begin position="119"/>
        <end position="125"/>
    </location>
</feature>
<dbReference type="GO" id="GO:0031640">
    <property type="term" value="P:killing of cells of another organism"/>
    <property type="evidence" value="ECO:0007669"/>
    <property type="project" value="UniProtKB-KW"/>
</dbReference>
<feature type="disulfide bond" evidence="7">
    <location>
        <begin position="103"/>
        <end position="194"/>
    </location>
</feature>
<dbReference type="PANTHER" id="PTHR11195:SF22">
    <property type="entry name" value="LYSOZYME"/>
    <property type="match status" value="1"/>
</dbReference>
<keyword evidence="10" id="KW-1185">Reference proteome</keyword>
<keyword evidence="4" id="KW-0081">Bacteriolytic enzyme</keyword>
<dbReference type="EnsemblMetazoa" id="SCAU008719-RA">
    <property type="protein sequence ID" value="SCAU008719-PA"/>
    <property type="gene ID" value="SCAU008719"/>
</dbReference>
<evidence type="ECO:0000313" key="10">
    <source>
        <dbReference type="Proteomes" id="UP000095300"/>
    </source>
</evidence>
<evidence type="ECO:0000256" key="7">
    <source>
        <dbReference type="PIRSR" id="PIRSR608597-3"/>
    </source>
</evidence>
<protein>
    <recommendedName>
        <fullName evidence="2">lysozyme</fullName>
        <ecNumber evidence="2">3.2.1.17</ecNumber>
    </recommendedName>
</protein>
<feature type="disulfide bond" evidence="7">
    <location>
        <begin position="164"/>
        <end position="170"/>
    </location>
</feature>
<evidence type="ECO:0000256" key="5">
    <source>
        <dbReference type="ARBA" id="ARBA00022801"/>
    </source>
</evidence>
<name>A0A1I8PJT7_STOCA</name>
<reference evidence="9" key="1">
    <citation type="submission" date="2020-05" db="UniProtKB">
        <authorList>
            <consortium name="EnsemblMetazoa"/>
        </authorList>
    </citation>
    <scope>IDENTIFICATION</scope>
    <source>
        <strain evidence="9">USDA</strain>
    </source>
</reference>
<dbReference type="CDD" id="cd16890">
    <property type="entry name" value="lyz_i"/>
    <property type="match status" value="1"/>
</dbReference>
<evidence type="ECO:0000313" key="9">
    <source>
        <dbReference type="EnsemblMetazoa" id="SCAU008719-PA"/>
    </source>
</evidence>
<keyword evidence="8" id="KW-0812">Transmembrane</keyword>
<dbReference type="STRING" id="35570.A0A1I8PJT7"/>
<dbReference type="InterPro" id="IPR008597">
    <property type="entry name" value="Invert_lysozyme"/>
</dbReference>
<evidence type="ECO:0000256" key="8">
    <source>
        <dbReference type="SAM" id="Phobius"/>
    </source>
</evidence>
<dbReference type="EC" id="3.2.1.17" evidence="2"/>
<dbReference type="GO" id="GO:0042742">
    <property type="term" value="P:defense response to bacterium"/>
    <property type="evidence" value="ECO:0007669"/>
    <property type="project" value="UniProtKB-KW"/>
</dbReference>
<evidence type="ECO:0000256" key="6">
    <source>
        <dbReference type="ARBA" id="ARBA00023295"/>
    </source>
</evidence>
<dbReference type="Proteomes" id="UP000095300">
    <property type="component" value="Unassembled WGS sequence"/>
</dbReference>
<dbReference type="PANTHER" id="PTHR11195">
    <property type="entry name" value="DESTABILASE-RELATED"/>
    <property type="match status" value="1"/>
</dbReference>
<dbReference type="Pfam" id="PF05497">
    <property type="entry name" value="Destabilase"/>
    <property type="match status" value="1"/>
</dbReference>
<keyword evidence="6" id="KW-0326">Glycosidase</keyword>
<gene>
    <name evidence="9" type="primary">106091337</name>
</gene>
<dbReference type="VEuPathDB" id="VectorBase:SCAU008719"/>
<keyword evidence="3" id="KW-0929">Antimicrobial</keyword>
<feature type="transmembrane region" description="Helical" evidence="8">
    <location>
        <begin position="12"/>
        <end position="31"/>
    </location>
</feature>
<dbReference type="AlphaFoldDB" id="A0A1I8PJT7"/>
<keyword evidence="8" id="KW-0472">Membrane</keyword>
<accession>A0A1I8PJT7</accession>
<evidence type="ECO:0000256" key="3">
    <source>
        <dbReference type="ARBA" id="ARBA00022529"/>
    </source>
</evidence>
<keyword evidence="5" id="KW-0378">Hydrolase</keyword>
<comment type="catalytic activity">
    <reaction evidence="1">
        <text>Hydrolysis of (1-&gt;4)-beta-linkages between N-acetylmuramic acid and N-acetyl-D-glucosamine residues in a peptidoglycan and between N-acetyl-D-glucosamine residues in chitodextrins.</text>
        <dbReference type="EC" id="3.2.1.17"/>
    </reaction>
</comment>
<evidence type="ECO:0000256" key="2">
    <source>
        <dbReference type="ARBA" id="ARBA00012732"/>
    </source>
</evidence>
<organism evidence="9 10">
    <name type="scientific">Stomoxys calcitrans</name>
    <name type="common">Stable fly</name>
    <name type="synonym">Conops calcitrans</name>
    <dbReference type="NCBI Taxonomy" id="35570"/>
    <lineage>
        <taxon>Eukaryota</taxon>
        <taxon>Metazoa</taxon>
        <taxon>Ecdysozoa</taxon>
        <taxon>Arthropoda</taxon>
        <taxon>Hexapoda</taxon>
        <taxon>Insecta</taxon>
        <taxon>Pterygota</taxon>
        <taxon>Neoptera</taxon>
        <taxon>Endopterygota</taxon>
        <taxon>Diptera</taxon>
        <taxon>Brachycera</taxon>
        <taxon>Muscomorpha</taxon>
        <taxon>Muscoidea</taxon>
        <taxon>Muscidae</taxon>
        <taxon>Stomoxys</taxon>
    </lineage>
</organism>
<dbReference type="OrthoDB" id="6337871at2759"/>
<feature type="disulfide bond" evidence="7">
    <location>
        <begin position="108"/>
        <end position="114"/>
    </location>
</feature>
<sequence length="227" mass="26130">MTLTNERKKQICVTIIAVFLVIFASVLYRYLKYQPHQVPKIRITTTTTTVKPQIIKYFEPKYEDGFIEFLPDPPSKKVVTKTEASQNTTRAVPKPGLDPSEGCLHCLCQTINGCQPVKCMKNYTCGIYEISKFYWIDGGRLTVNEENSPKYADEKGEVGDYLRCVNNEECARYTVIKYMQLYQRDCNNDGIIDCRDYIPLHLLGPKGCRSKPLAVYHKMRMKSCLLQ</sequence>